<evidence type="ECO:0000313" key="8">
    <source>
        <dbReference type="EMBL" id="CAA7395299.1"/>
    </source>
</evidence>
<reference evidence="8" key="1">
    <citation type="submission" date="2020-02" db="EMBL/GenBank/DDBJ databases">
        <authorList>
            <person name="Scholz U."/>
            <person name="Mascher M."/>
            <person name="Fiebig A."/>
        </authorList>
    </citation>
    <scope>NUCLEOTIDE SEQUENCE</scope>
</reference>
<feature type="transmembrane region" description="Helical" evidence="7">
    <location>
        <begin position="178"/>
        <end position="197"/>
    </location>
</feature>
<evidence type="ECO:0000256" key="5">
    <source>
        <dbReference type="ARBA" id="ARBA00023136"/>
    </source>
</evidence>
<keyword evidence="3 7" id="KW-0812">Transmembrane</keyword>
<feature type="transmembrane region" description="Helical" evidence="7">
    <location>
        <begin position="377"/>
        <end position="396"/>
    </location>
</feature>
<dbReference type="Pfam" id="PF00854">
    <property type="entry name" value="PTR2"/>
    <property type="match status" value="1"/>
</dbReference>
<organism evidence="8 9">
    <name type="scientific">Spirodela intermedia</name>
    <name type="common">Intermediate duckweed</name>
    <dbReference type="NCBI Taxonomy" id="51605"/>
    <lineage>
        <taxon>Eukaryota</taxon>
        <taxon>Viridiplantae</taxon>
        <taxon>Streptophyta</taxon>
        <taxon>Embryophyta</taxon>
        <taxon>Tracheophyta</taxon>
        <taxon>Spermatophyta</taxon>
        <taxon>Magnoliopsida</taxon>
        <taxon>Liliopsida</taxon>
        <taxon>Araceae</taxon>
        <taxon>Lemnoideae</taxon>
        <taxon>Spirodela</taxon>
    </lineage>
</organism>
<feature type="transmembrane region" description="Helical" evidence="7">
    <location>
        <begin position="457"/>
        <end position="474"/>
    </location>
</feature>
<dbReference type="InterPro" id="IPR000109">
    <property type="entry name" value="POT_fam"/>
</dbReference>
<keyword evidence="5 7" id="KW-0472">Membrane</keyword>
<dbReference type="PANTHER" id="PTHR11654">
    <property type="entry name" value="OLIGOPEPTIDE TRANSPORTER-RELATED"/>
    <property type="match status" value="1"/>
</dbReference>
<feature type="transmembrane region" description="Helical" evidence="7">
    <location>
        <begin position="203"/>
        <end position="231"/>
    </location>
</feature>
<proteinExistence type="inferred from homology"/>
<gene>
    <name evidence="8" type="ORF">SI8410_04005960</name>
</gene>
<evidence type="ECO:0000256" key="2">
    <source>
        <dbReference type="ARBA" id="ARBA00005982"/>
    </source>
</evidence>
<feature type="transmembrane region" description="Helical" evidence="7">
    <location>
        <begin position="495"/>
        <end position="514"/>
    </location>
</feature>
<dbReference type="Proteomes" id="UP000663760">
    <property type="component" value="Chromosome 4"/>
</dbReference>
<dbReference type="GO" id="GO:0016020">
    <property type="term" value="C:membrane"/>
    <property type="evidence" value="ECO:0007669"/>
    <property type="project" value="UniProtKB-SubCell"/>
</dbReference>
<evidence type="ECO:0000256" key="7">
    <source>
        <dbReference type="SAM" id="Phobius"/>
    </source>
</evidence>
<evidence type="ECO:0000256" key="1">
    <source>
        <dbReference type="ARBA" id="ARBA00004141"/>
    </source>
</evidence>
<dbReference type="GO" id="GO:0022857">
    <property type="term" value="F:transmembrane transporter activity"/>
    <property type="evidence" value="ECO:0007669"/>
    <property type="project" value="InterPro"/>
</dbReference>
<name>A0A7I8KBY2_SPIIN</name>
<feature type="region of interest" description="Disordered" evidence="6">
    <location>
        <begin position="569"/>
        <end position="591"/>
    </location>
</feature>
<feature type="transmembrane region" description="Helical" evidence="7">
    <location>
        <begin position="416"/>
        <end position="437"/>
    </location>
</feature>
<evidence type="ECO:0000313" key="9">
    <source>
        <dbReference type="Proteomes" id="UP000663760"/>
    </source>
</evidence>
<dbReference type="SUPFAM" id="SSF103473">
    <property type="entry name" value="MFS general substrate transporter"/>
    <property type="match status" value="1"/>
</dbReference>
<accession>A0A7I8KBY2</accession>
<dbReference type="InterPro" id="IPR036259">
    <property type="entry name" value="MFS_trans_sf"/>
</dbReference>
<dbReference type="OrthoDB" id="8904098at2759"/>
<keyword evidence="4 7" id="KW-1133">Transmembrane helix</keyword>
<dbReference type="AlphaFoldDB" id="A0A7I8KBY2"/>
<comment type="subcellular location">
    <subcellularLocation>
        <location evidence="1">Membrane</location>
        <topology evidence="1">Multi-pass membrane protein</topology>
    </subcellularLocation>
</comment>
<dbReference type="EMBL" id="LR746267">
    <property type="protein sequence ID" value="CAA7395299.1"/>
    <property type="molecule type" value="Genomic_DNA"/>
</dbReference>
<dbReference type="CDD" id="cd17416">
    <property type="entry name" value="MFS_NPF1_2"/>
    <property type="match status" value="1"/>
</dbReference>
<evidence type="ECO:0000256" key="4">
    <source>
        <dbReference type="ARBA" id="ARBA00022989"/>
    </source>
</evidence>
<protein>
    <submittedName>
        <fullName evidence="8">Uncharacterized protein</fullName>
    </submittedName>
</protein>
<sequence>MPITPGRRPGGWKTMPYIIGNETFERVASFGMTTNLTVYLVKRYNMGAVAAANLTNIWNGTTNFAPLVGAFLSDAYWGRFPTIVLACVATFLGMVGMTLTASVSELRPPSCDAGAAQPAKGVGCVGPTAAQSAMLVASLSLLTVGAGGVRPCNLPFGADQFDRTTKEGRRGTNSFFNWYYTTNTAAVMVGLTFVVYLQDSVSWAVGMAVPAGLMLLSLALFLFGAGLYVYVPPEGSVLAGVVQVFAAAYRKRSLPLPSPPEQEATLFNPPAKTTGTALPVVRLPLSQQFRVLNRAAIKLPGEVKCTGGDEEGGGGAAVNRWRLCSVQQIEEVKCLIRIVPVWVSGITCFLALSQLWTFAVIQAFFMDRRLGSKFQVPPASLGVVSLLSIVVFLPIYDRLLVPLMRRATKQESGITLLQRMGIGNFISPFSTVVAGLVEQRRRHRAVAEPTRPLSVMWLVPQLALVGLAEAFNAVGQMEFYNQQFPEQMRSIATSLFYCSIAGANYLSSLVVEVVQRKTGKHGQPNWLDDNINAGRLEYFYYLLAGMGFANLLYFLVCAHFYRYKGSGSSVAPGAGEQELSPVYPGDSRRRG</sequence>
<evidence type="ECO:0000256" key="6">
    <source>
        <dbReference type="SAM" id="MobiDB-lite"/>
    </source>
</evidence>
<keyword evidence="9" id="KW-1185">Reference proteome</keyword>
<comment type="similarity">
    <text evidence="2">Belongs to the major facilitator superfamily. Proton-dependent oligopeptide transporter (POT/PTR) (TC 2.A.17) family.</text>
</comment>
<feature type="transmembrane region" description="Helical" evidence="7">
    <location>
        <begin position="538"/>
        <end position="561"/>
    </location>
</feature>
<evidence type="ECO:0000256" key="3">
    <source>
        <dbReference type="ARBA" id="ARBA00022692"/>
    </source>
</evidence>
<feature type="transmembrane region" description="Helical" evidence="7">
    <location>
        <begin position="341"/>
        <end position="365"/>
    </location>
</feature>
<dbReference type="Gene3D" id="1.20.1250.20">
    <property type="entry name" value="MFS general substrate transporter like domains"/>
    <property type="match status" value="1"/>
</dbReference>
<feature type="transmembrane region" description="Helical" evidence="7">
    <location>
        <begin position="76"/>
        <end position="99"/>
    </location>
</feature>